<evidence type="ECO:0000256" key="1">
    <source>
        <dbReference type="ARBA" id="ARBA00004651"/>
    </source>
</evidence>
<dbReference type="PANTHER" id="PTHR43663:SF2">
    <property type="entry name" value="CHROMATE TRANSPORT PROTEIN-RELATED"/>
    <property type="match status" value="1"/>
</dbReference>
<organism evidence="8 9">
    <name type="scientific">Domibacillus iocasae</name>
    <dbReference type="NCBI Taxonomy" id="1714016"/>
    <lineage>
        <taxon>Bacteria</taxon>
        <taxon>Bacillati</taxon>
        <taxon>Bacillota</taxon>
        <taxon>Bacilli</taxon>
        <taxon>Bacillales</taxon>
        <taxon>Bacillaceae</taxon>
        <taxon>Domibacillus</taxon>
    </lineage>
</organism>
<protein>
    <submittedName>
        <fullName evidence="8">Chromate transporter</fullName>
    </submittedName>
</protein>
<dbReference type="RefSeq" id="WP_069937093.1">
    <property type="nucleotide sequence ID" value="NZ_MAMP01000003.1"/>
</dbReference>
<sequence length="200" mass="21555">MKLVFSIFLTFFKLSPITFGGGYAMIPVIQREIVEGKRWLDEEEVTDLFALAGAIPGAIAINAATFIGHRIAGISGAIAATIGVIIPTFFIVVALSLFYVFFSGHPKVEAAFEGIRPAVVALIVFAAWKMRKSAVVDKTTFAAAAVAFSLLLFLHMHPILVIIIGGISGVLLIGLKDRLGMKTAIDDHEKQLDYFMGADI</sequence>
<dbReference type="Proteomes" id="UP000095658">
    <property type="component" value="Unassembled WGS sequence"/>
</dbReference>
<dbReference type="InterPro" id="IPR003370">
    <property type="entry name" value="Chromate_transpt"/>
</dbReference>
<evidence type="ECO:0000256" key="3">
    <source>
        <dbReference type="ARBA" id="ARBA00022475"/>
    </source>
</evidence>
<evidence type="ECO:0000256" key="4">
    <source>
        <dbReference type="ARBA" id="ARBA00022692"/>
    </source>
</evidence>
<dbReference type="EMBL" id="MAMP01000003">
    <property type="protein sequence ID" value="OES46355.1"/>
    <property type="molecule type" value="Genomic_DNA"/>
</dbReference>
<evidence type="ECO:0000313" key="9">
    <source>
        <dbReference type="Proteomes" id="UP000095658"/>
    </source>
</evidence>
<feature type="transmembrane region" description="Helical" evidence="7">
    <location>
        <begin position="48"/>
        <end position="67"/>
    </location>
</feature>
<name>A0A1E7DTL3_9BACI</name>
<evidence type="ECO:0000256" key="7">
    <source>
        <dbReference type="SAM" id="Phobius"/>
    </source>
</evidence>
<comment type="similarity">
    <text evidence="2">Belongs to the chromate ion transporter (CHR) (TC 2.A.51) family.</text>
</comment>
<dbReference type="OrthoDB" id="9027281at2"/>
<dbReference type="STRING" id="1714016.BA724_15200"/>
<evidence type="ECO:0000256" key="5">
    <source>
        <dbReference type="ARBA" id="ARBA00022989"/>
    </source>
</evidence>
<keyword evidence="6 7" id="KW-0472">Membrane</keyword>
<dbReference type="GO" id="GO:0005886">
    <property type="term" value="C:plasma membrane"/>
    <property type="evidence" value="ECO:0007669"/>
    <property type="project" value="UniProtKB-SubCell"/>
</dbReference>
<comment type="caution">
    <text evidence="8">The sequence shown here is derived from an EMBL/GenBank/DDBJ whole genome shotgun (WGS) entry which is preliminary data.</text>
</comment>
<feature type="transmembrane region" description="Helical" evidence="7">
    <location>
        <begin position="79"/>
        <end position="102"/>
    </location>
</feature>
<dbReference type="InterPro" id="IPR052518">
    <property type="entry name" value="CHR_Transporter"/>
</dbReference>
<feature type="transmembrane region" description="Helical" evidence="7">
    <location>
        <begin position="159"/>
        <end position="175"/>
    </location>
</feature>
<comment type="subcellular location">
    <subcellularLocation>
        <location evidence="1">Cell membrane</location>
        <topology evidence="1">Multi-pass membrane protein</topology>
    </subcellularLocation>
</comment>
<evidence type="ECO:0000256" key="2">
    <source>
        <dbReference type="ARBA" id="ARBA00005262"/>
    </source>
</evidence>
<dbReference type="Pfam" id="PF02417">
    <property type="entry name" value="Chromate_transp"/>
    <property type="match status" value="1"/>
</dbReference>
<keyword evidence="5 7" id="KW-1133">Transmembrane helix</keyword>
<dbReference type="PANTHER" id="PTHR43663">
    <property type="entry name" value="CHROMATE TRANSPORT PROTEIN-RELATED"/>
    <property type="match status" value="1"/>
</dbReference>
<evidence type="ECO:0000313" key="8">
    <source>
        <dbReference type="EMBL" id="OES46355.1"/>
    </source>
</evidence>
<reference evidence="8 9" key="1">
    <citation type="submission" date="2016-06" db="EMBL/GenBank/DDBJ databases">
        <title>Domibacillus iocasae genome sequencing.</title>
        <authorList>
            <person name="Verma A."/>
            <person name="Pal Y."/>
            <person name="Ojha A.K."/>
            <person name="Krishnamurthi S."/>
        </authorList>
    </citation>
    <scope>NUCLEOTIDE SEQUENCE [LARGE SCALE GENOMIC DNA]</scope>
    <source>
        <strain evidence="8 9">DSM 29979</strain>
    </source>
</reference>
<evidence type="ECO:0000256" key="6">
    <source>
        <dbReference type="ARBA" id="ARBA00023136"/>
    </source>
</evidence>
<dbReference type="GO" id="GO:0015109">
    <property type="term" value="F:chromate transmembrane transporter activity"/>
    <property type="evidence" value="ECO:0007669"/>
    <property type="project" value="InterPro"/>
</dbReference>
<keyword evidence="9" id="KW-1185">Reference proteome</keyword>
<dbReference type="AlphaFoldDB" id="A0A1E7DTL3"/>
<gene>
    <name evidence="8" type="ORF">BA724_15200</name>
</gene>
<accession>A0A1E7DTL3</accession>
<keyword evidence="3" id="KW-1003">Cell membrane</keyword>
<proteinExistence type="inferred from homology"/>
<keyword evidence="4 7" id="KW-0812">Transmembrane</keyword>